<proteinExistence type="inferred from homology"/>
<evidence type="ECO:0000256" key="1">
    <source>
        <dbReference type="ARBA" id="ARBA00004141"/>
    </source>
</evidence>
<dbReference type="AlphaFoldDB" id="A0A8C9EQL2"/>
<dbReference type="SUPFAM" id="SSF81321">
    <property type="entry name" value="Family A G protein-coupled receptor-like"/>
    <property type="match status" value="1"/>
</dbReference>
<evidence type="ECO:0000256" key="11">
    <source>
        <dbReference type="ARBA" id="ARBA00023157"/>
    </source>
</evidence>
<keyword evidence="7" id="KW-0967">Endosome</keyword>
<feature type="transmembrane region" description="Helical" evidence="16">
    <location>
        <begin position="64"/>
        <end position="85"/>
    </location>
</feature>
<dbReference type="GO" id="GO:0016020">
    <property type="term" value="C:membrane"/>
    <property type="evidence" value="ECO:0007669"/>
    <property type="project" value="UniProtKB-SubCell"/>
</dbReference>
<evidence type="ECO:0000256" key="8">
    <source>
        <dbReference type="ARBA" id="ARBA00022989"/>
    </source>
</evidence>
<feature type="transmembrane region" description="Helical" evidence="16">
    <location>
        <begin position="97"/>
        <end position="120"/>
    </location>
</feature>
<comment type="subcellular location">
    <subcellularLocation>
        <location evidence="3">Early endosome</location>
    </subcellularLocation>
    <subcellularLocation>
        <location evidence="1">Membrane</location>
        <topology evidence="1">Multi-pass membrane protein</topology>
    </subcellularLocation>
    <subcellularLocation>
        <location evidence="2">Recycling endosome</location>
    </subcellularLocation>
</comment>
<accession>A0A8C9EQL2</accession>
<dbReference type="GO" id="GO:0055037">
    <property type="term" value="C:recycling endosome"/>
    <property type="evidence" value="ECO:0007669"/>
    <property type="project" value="UniProtKB-SubCell"/>
</dbReference>
<evidence type="ECO:0000313" key="18">
    <source>
        <dbReference type="Proteomes" id="UP000694428"/>
    </source>
</evidence>
<dbReference type="GO" id="GO:0019956">
    <property type="term" value="F:chemokine binding"/>
    <property type="evidence" value="ECO:0007669"/>
    <property type="project" value="InterPro"/>
</dbReference>
<evidence type="ECO:0000256" key="4">
    <source>
        <dbReference type="ARBA" id="ARBA00008790"/>
    </source>
</evidence>
<evidence type="ECO:0000256" key="12">
    <source>
        <dbReference type="ARBA" id="ARBA00023170"/>
    </source>
</evidence>
<evidence type="ECO:0000256" key="2">
    <source>
        <dbReference type="ARBA" id="ARBA00004172"/>
    </source>
</evidence>
<evidence type="ECO:0000313" key="17">
    <source>
        <dbReference type="Ensembl" id="ENSPSTP00000003231.1"/>
    </source>
</evidence>
<dbReference type="GO" id="GO:0004930">
    <property type="term" value="F:G protein-coupled receptor activity"/>
    <property type="evidence" value="ECO:0007669"/>
    <property type="project" value="UniProtKB-KW"/>
</dbReference>
<sequence>MGNCVPGSPEITVNRTSLSILDLFNFTYEDYADNGTDDSDEDLVAAEPCHNHYCAFFHRAAPPYLIATGATSLAATAALLLALALRPHAWPCGRTSVAQLAACCGLFAVTLPPMAAGIAWGWQAGEGPCRAVLLLREGSVLAQGLLLGAGCCGAGGRGWRTAAALWVTAALMAVPAALSGGTLGTGRSTQCLHRSADVVSAVHLLHLTVCCCVLLLLPAALLTAAVLRGTWGAAGRGVGWLFWVLWAPYAVVMVVELLLEVGVMPPTCSAFQSFDFALGLSAALGGLHCCLAPLVLLLTAFCGHKAGGKC</sequence>
<evidence type="ECO:0000256" key="10">
    <source>
        <dbReference type="ARBA" id="ARBA00023136"/>
    </source>
</evidence>
<keyword evidence="11" id="KW-1015">Disulfide bond</keyword>
<protein>
    <recommendedName>
        <fullName evidence="5">Atypical chemokine receptor 1</fullName>
    </recommendedName>
    <alternativeName>
        <fullName evidence="15">Duffy antigen/chemokine receptor</fullName>
    </alternativeName>
</protein>
<dbReference type="GO" id="GO:0006954">
    <property type="term" value="P:inflammatory response"/>
    <property type="evidence" value="ECO:0007669"/>
    <property type="project" value="InterPro"/>
</dbReference>
<evidence type="ECO:0000256" key="9">
    <source>
        <dbReference type="ARBA" id="ARBA00023040"/>
    </source>
</evidence>
<evidence type="ECO:0000256" key="3">
    <source>
        <dbReference type="ARBA" id="ARBA00004412"/>
    </source>
</evidence>
<dbReference type="PANTHER" id="PTHR14181:SF1">
    <property type="entry name" value="ATYPICAL CHEMOKINE RECEPTOR 1"/>
    <property type="match status" value="1"/>
</dbReference>
<dbReference type="PRINTS" id="PR01559">
    <property type="entry name" value="DUFFYANTIGEN"/>
</dbReference>
<dbReference type="Ensembl" id="ENSPSTT00000003385.1">
    <property type="protein sequence ID" value="ENSPSTP00000003231.1"/>
    <property type="gene ID" value="ENSPSTG00000002360.1"/>
</dbReference>
<feature type="transmembrane region" description="Helical" evidence="16">
    <location>
        <begin position="140"/>
        <end position="156"/>
    </location>
</feature>
<reference evidence="17" key="2">
    <citation type="submission" date="2025-09" db="UniProtKB">
        <authorList>
            <consortium name="Ensembl"/>
        </authorList>
    </citation>
    <scope>IDENTIFICATION</scope>
</reference>
<dbReference type="GO" id="GO:0005769">
    <property type="term" value="C:early endosome"/>
    <property type="evidence" value="ECO:0007669"/>
    <property type="project" value="UniProtKB-SubCell"/>
</dbReference>
<feature type="transmembrane region" description="Helical" evidence="16">
    <location>
        <begin position="279"/>
        <end position="302"/>
    </location>
</feature>
<feature type="transmembrane region" description="Helical" evidence="16">
    <location>
        <begin position="204"/>
        <end position="227"/>
    </location>
</feature>
<evidence type="ECO:0000256" key="7">
    <source>
        <dbReference type="ARBA" id="ARBA00022753"/>
    </source>
</evidence>
<dbReference type="InterPro" id="IPR005384">
    <property type="entry name" value="Duffy_chemokine_rcpt"/>
</dbReference>
<reference evidence="17" key="1">
    <citation type="submission" date="2025-08" db="UniProtKB">
        <authorList>
            <consortium name="Ensembl"/>
        </authorList>
    </citation>
    <scope>IDENTIFICATION</scope>
</reference>
<evidence type="ECO:0000256" key="15">
    <source>
        <dbReference type="ARBA" id="ARBA00030289"/>
    </source>
</evidence>
<evidence type="ECO:0000256" key="5">
    <source>
        <dbReference type="ARBA" id="ARBA00015484"/>
    </source>
</evidence>
<name>A0A8C9EQL2_PAVCR</name>
<comment type="similarity">
    <text evidence="4">Belongs to the G-protein coupled receptor 1 family. Atypical chemokine receptor subfamily.</text>
</comment>
<keyword evidence="6 16" id="KW-0812">Transmembrane</keyword>
<evidence type="ECO:0000256" key="14">
    <source>
        <dbReference type="ARBA" id="ARBA00023224"/>
    </source>
</evidence>
<dbReference type="Proteomes" id="UP000694428">
    <property type="component" value="Unplaced"/>
</dbReference>
<dbReference type="Gene3D" id="1.20.1070.10">
    <property type="entry name" value="Rhodopsin 7-helix transmembrane proteins"/>
    <property type="match status" value="1"/>
</dbReference>
<evidence type="ECO:0000256" key="13">
    <source>
        <dbReference type="ARBA" id="ARBA00023180"/>
    </source>
</evidence>
<evidence type="ECO:0000256" key="6">
    <source>
        <dbReference type="ARBA" id="ARBA00022692"/>
    </source>
</evidence>
<keyword evidence="8 16" id="KW-1133">Transmembrane helix</keyword>
<keyword evidence="18" id="KW-1185">Reference proteome</keyword>
<keyword evidence="10 16" id="KW-0472">Membrane</keyword>
<keyword evidence="12" id="KW-0675">Receptor</keyword>
<keyword evidence="14" id="KW-0807">Transducer</keyword>
<keyword evidence="13" id="KW-0325">Glycoprotein</keyword>
<feature type="transmembrane region" description="Helical" evidence="16">
    <location>
        <begin position="239"/>
        <end position="259"/>
    </location>
</feature>
<dbReference type="GO" id="GO:0070098">
    <property type="term" value="P:chemokine-mediated signaling pathway"/>
    <property type="evidence" value="ECO:0007669"/>
    <property type="project" value="InterPro"/>
</dbReference>
<dbReference type="PANTHER" id="PTHR14181">
    <property type="entry name" value="DUFFY ANTIGEN/CHEMOKINE RECEPTOR"/>
    <property type="match status" value="1"/>
</dbReference>
<feature type="transmembrane region" description="Helical" evidence="16">
    <location>
        <begin position="163"/>
        <end position="184"/>
    </location>
</feature>
<organism evidence="17 18">
    <name type="scientific">Pavo cristatus</name>
    <name type="common">Indian peafowl</name>
    <name type="synonym">Blue peafowl</name>
    <dbReference type="NCBI Taxonomy" id="9049"/>
    <lineage>
        <taxon>Eukaryota</taxon>
        <taxon>Metazoa</taxon>
        <taxon>Chordata</taxon>
        <taxon>Craniata</taxon>
        <taxon>Vertebrata</taxon>
        <taxon>Euteleostomi</taxon>
        <taxon>Archelosauria</taxon>
        <taxon>Archosauria</taxon>
        <taxon>Dinosauria</taxon>
        <taxon>Saurischia</taxon>
        <taxon>Theropoda</taxon>
        <taxon>Coelurosauria</taxon>
        <taxon>Aves</taxon>
        <taxon>Neognathae</taxon>
        <taxon>Galloanserae</taxon>
        <taxon>Galliformes</taxon>
        <taxon>Phasianidae</taxon>
        <taxon>Phasianinae</taxon>
        <taxon>Pavo</taxon>
    </lineage>
</organism>
<evidence type="ECO:0000256" key="16">
    <source>
        <dbReference type="SAM" id="Phobius"/>
    </source>
</evidence>
<keyword evidence="9" id="KW-0297">G-protein coupled receptor</keyword>